<reference evidence="2" key="1">
    <citation type="journal article" date="2014" name="Int. J. Syst. Evol. Microbiol.">
        <title>Complete genome sequence of Corynebacterium casei LMG S-19264T (=DSM 44701T), isolated from a smear-ripened cheese.</title>
        <authorList>
            <consortium name="US DOE Joint Genome Institute (JGI-PGF)"/>
            <person name="Walter F."/>
            <person name="Albersmeier A."/>
            <person name="Kalinowski J."/>
            <person name="Ruckert C."/>
        </authorList>
    </citation>
    <scope>NUCLEOTIDE SEQUENCE</scope>
    <source>
        <strain evidence="2">CGMCC 1.3617</strain>
    </source>
</reference>
<dbReference type="AlphaFoldDB" id="A0A917L2F5"/>
<organism evidence="2 3">
    <name type="scientific">Neoroseomonas lacus</name>
    <dbReference type="NCBI Taxonomy" id="287609"/>
    <lineage>
        <taxon>Bacteria</taxon>
        <taxon>Pseudomonadati</taxon>
        <taxon>Pseudomonadota</taxon>
        <taxon>Alphaproteobacteria</taxon>
        <taxon>Acetobacterales</taxon>
        <taxon>Acetobacteraceae</taxon>
        <taxon>Neoroseomonas</taxon>
    </lineage>
</organism>
<comment type="caution">
    <text evidence="2">The sequence shown here is derived from an EMBL/GenBank/DDBJ whole genome shotgun (WGS) entry which is preliminary data.</text>
</comment>
<evidence type="ECO:0000313" key="3">
    <source>
        <dbReference type="Proteomes" id="UP000661507"/>
    </source>
</evidence>
<protein>
    <recommendedName>
        <fullName evidence="4">Lipoprotein</fullName>
    </recommendedName>
</protein>
<feature type="compositionally biased region" description="Polar residues" evidence="1">
    <location>
        <begin position="49"/>
        <end position="65"/>
    </location>
</feature>
<dbReference type="Proteomes" id="UP000661507">
    <property type="component" value="Unassembled WGS sequence"/>
</dbReference>
<dbReference type="RefSeq" id="WP_188973209.1">
    <property type="nucleotide sequence ID" value="NZ_BMKW01000021.1"/>
</dbReference>
<evidence type="ECO:0000256" key="1">
    <source>
        <dbReference type="SAM" id="MobiDB-lite"/>
    </source>
</evidence>
<evidence type="ECO:0000313" key="2">
    <source>
        <dbReference type="EMBL" id="GGJ41705.1"/>
    </source>
</evidence>
<keyword evidence="3" id="KW-1185">Reference proteome</keyword>
<feature type="compositionally biased region" description="Pro residues" evidence="1">
    <location>
        <begin position="73"/>
        <end position="87"/>
    </location>
</feature>
<feature type="compositionally biased region" description="Low complexity" evidence="1">
    <location>
        <begin position="88"/>
        <end position="113"/>
    </location>
</feature>
<evidence type="ECO:0008006" key="4">
    <source>
        <dbReference type="Google" id="ProtNLM"/>
    </source>
</evidence>
<dbReference type="EMBL" id="BMKW01000021">
    <property type="protein sequence ID" value="GGJ41705.1"/>
    <property type="molecule type" value="Genomic_DNA"/>
</dbReference>
<proteinExistence type="predicted"/>
<feature type="region of interest" description="Disordered" evidence="1">
    <location>
        <begin position="47"/>
        <end position="121"/>
    </location>
</feature>
<dbReference type="PROSITE" id="PS51257">
    <property type="entry name" value="PROKAR_LIPOPROTEIN"/>
    <property type="match status" value="1"/>
</dbReference>
<gene>
    <name evidence="2" type="ORF">GCM10011320_56560</name>
</gene>
<accession>A0A917L2F5</accession>
<reference evidence="2" key="2">
    <citation type="submission" date="2020-09" db="EMBL/GenBank/DDBJ databases">
        <authorList>
            <person name="Sun Q."/>
            <person name="Zhou Y."/>
        </authorList>
    </citation>
    <scope>NUCLEOTIDE SEQUENCE</scope>
    <source>
        <strain evidence="2">CGMCC 1.3617</strain>
    </source>
</reference>
<name>A0A917L2F5_9PROT</name>
<sequence>MRSLRPAFLLIVGLGLTGCVGVNGGYDRQPYGSTFSGNSGFVTPYRYPSASSGYLYDQSQRSWQGNTYRPAPNYRPPPNYRPTPHYRPNPNYGQSRSNNPNRNNPPGHNNPPGRGHGRDND</sequence>